<dbReference type="SMART" id="SM00564">
    <property type="entry name" value="PQQ"/>
    <property type="match status" value="4"/>
</dbReference>
<proteinExistence type="predicted"/>
<dbReference type="Gene3D" id="2.130.10.10">
    <property type="entry name" value="YVTN repeat-like/Quinoprotein amine dehydrogenase"/>
    <property type="match status" value="1"/>
</dbReference>
<dbReference type="PANTHER" id="PTHR34512:SF30">
    <property type="entry name" value="OUTER MEMBRANE PROTEIN ASSEMBLY FACTOR BAMB"/>
    <property type="match status" value="1"/>
</dbReference>
<accession>L0JM43</accession>
<dbReference type="EMBL" id="CP003372">
    <property type="protein sequence ID" value="AGB31903.1"/>
    <property type="molecule type" value="Genomic_DNA"/>
</dbReference>
<evidence type="ECO:0000259" key="1">
    <source>
        <dbReference type="Pfam" id="PF13360"/>
    </source>
</evidence>
<evidence type="ECO:0000313" key="2">
    <source>
        <dbReference type="EMBL" id="AGB31903.1"/>
    </source>
</evidence>
<dbReference type="PANTHER" id="PTHR34512">
    <property type="entry name" value="CELL SURFACE PROTEIN"/>
    <property type="match status" value="1"/>
</dbReference>
<protein>
    <recommendedName>
        <fullName evidence="1">Pyrrolo-quinoline quinone repeat domain-containing protein</fullName>
    </recommendedName>
</protein>
<dbReference type="InterPro" id="IPR018391">
    <property type="entry name" value="PQQ_b-propeller_rpt"/>
</dbReference>
<dbReference type="STRING" id="797303.Natpe_2074"/>
<dbReference type="HOGENOM" id="CLU_743181_0_0_2"/>
<sequence length="372" mass="39016">MPSRRSVLATGISVLPTVIGGCASLPGLRDPDGADWSASVPEPGTLSPPVATEGVVVAGGRRDDDIASGRLKAFDTETGERQWEFDFGRMTGLTAADGTVYVGEKRGSNRARILAFDARTGDRRWTQRVANLSSAMTVANGTLYTANGGLAAIETDGGTIRWERSGVAETGFTVVAAPDDQLAADDHAVYFADADGVVALSTTDGTASWRWRPEQWEAPAVGPTPIGDAVYVGGGSDIVALDEADATARWRTSFGRAAGVTGFHTTESSLLVAEGTDEAPSDTFGTVYELSLKDGGERYEMRFDAPVTQTASTATTFIVGTNDGTVEWTDGASFFEQFETTLPTGNYVLGGAGERAFAQTSEGTLWTLSPPA</sequence>
<dbReference type="Gene3D" id="2.40.128.630">
    <property type="match status" value="1"/>
</dbReference>
<dbReference type="InterPro" id="IPR011047">
    <property type="entry name" value="Quinoprotein_ADH-like_sf"/>
</dbReference>
<dbReference type="Proteomes" id="UP000010843">
    <property type="component" value="Chromosome"/>
</dbReference>
<name>L0JM43_NATP1</name>
<gene>
    <name evidence="2" type="ordered locus">Natpe_2074</name>
</gene>
<evidence type="ECO:0000313" key="3">
    <source>
        <dbReference type="Proteomes" id="UP000010843"/>
    </source>
</evidence>
<dbReference type="RefSeq" id="WP_015299002.1">
    <property type="nucleotide sequence ID" value="NC_019962.1"/>
</dbReference>
<dbReference type="PROSITE" id="PS51257">
    <property type="entry name" value="PROKAR_LIPOPROTEIN"/>
    <property type="match status" value="1"/>
</dbReference>
<dbReference type="Pfam" id="PF13360">
    <property type="entry name" value="PQQ_2"/>
    <property type="match status" value="1"/>
</dbReference>
<dbReference type="SUPFAM" id="SSF50998">
    <property type="entry name" value="Quinoprotein alcohol dehydrogenase-like"/>
    <property type="match status" value="1"/>
</dbReference>
<dbReference type="GeneID" id="14332815"/>
<feature type="domain" description="Pyrrolo-quinoline quinone repeat" evidence="1">
    <location>
        <begin position="68"/>
        <end position="210"/>
    </location>
</feature>
<dbReference type="eggNOG" id="arCOG02556">
    <property type="taxonomic scope" value="Archaea"/>
</dbReference>
<dbReference type="KEGG" id="npe:Natpe_2074"/>
<dbReference type="AlphaFoldDB" id="L0JM43"/>
<dbReference type="InterPro" id="IPR002372">
    <property type="entry name" value="PQQ_rpt_dom"/>
</dbReference>
<dbReference type="OrthoDB" id="174870at2157"/>
<reference evidence="3" key="1">
    <citation type="submission" date="2012-02" db="EMBL/GenBank/DDBJ databases">
        <title>Complete sequence of chromosome of Natrinema pellirubrum DSM 15624.</title>
        <authorList>
            <person name="Lucas S."/>
            <person name="Han J."/>
            <person name="Lapidus A."/>
            <person name="Cheng J.-F."/>
            <person name="Goodwin L."/>
            <person name="Pitluck S."/>
            <person name="Peters L."/>
            <person name="Teshima H."/>
            <person name="Detter J.C."/>
            <person name="Han C."/>
            <person name="Tapia R."/>
            <person name="Land M."/>
            <person name="Hauser L."/>
            <person name="Kyrpides N."/>
            <person name="Ivanova N."/>
            <person name="Pagani I."/>
            <person name="Sproer C."/>
            <person name="Anderson I."/>
            <person name="Woyke T."/>
        </authorList>
    </citation>
    <scope>NUCLEOTIDE SEQUENCE [LARGE SCALE GENOMIC DNA]</scope>
    <source>
        <strain evidence="3">DSM 15624 / JCM 10476 / NCIMB 786</strain>
    </source>
</reference>
<dbReference type="InterPro" id="IPR015943">
    <property type="entry name" value="WD40/YVTN_repeat-like_dom_sf"/>
</dbReference>
<organism evidence="2 3">
    <name type="scientific">Natrinema pellirubrum (strain DSM 15624 / CIP 106293 / JCM 10476 / NCIMB 786 / 157)</name>
    <dbReference type="NCBI Taxonomy" id="797303"/>
    <lineage>
        <taxon>Archaea</taxon>
        <taxon>Methanobacteriati</taxon>
        <taxon>Methanobacteriota</taxon>
        <taxon>Stenosarchaea group</taxon>
        <taxon>Halobacteria</taxon>
        <taxon>Halobacteriales</taxon>
        <taxon>Natrialbaceae</taxon>
        <taxon>Natrinema</taxon>
    </lineage>
</organism>